<dbReference type="AlphaFoldDB" id="A0A4Y7LHU2"/>
<dbReference type="EMBL" id="CM010725">
    <property type="protein sequence ID" value="RZC84220.1"/>
    <property type="molecule type" value="Genomic_DNA"/>
</dbReference>
<feature type="domain" description="LIM zinc-binding" evidence="5">
    <location>
        <begin position="130"/>
        <end position="193"/>
    </location>
</feature>
<dbReference type="PROSITE" id="PS51257">
    <property type="entry name" value="PROKAR_LIPOPROTEIN"/>
    <property type="match status" value="1"/>
</dbReference>
<sequence length="532" mass="59974">MASSRIDSLSEPTSHGSLAAQSCGRKPAFLRWLRKLFKGRSNRQKLPQLHGEETIARHVPGEPMDDQSRAKNGESDHAVALSLAEDLKEPHGCRRRAEHDEDLARALQEKLNEPSYPSYDPTSLFPGEYRLCDGCNGDLGYGDYLLCMGAFWHPSCFRCYACGYQIVEHEGGILTICPVSESCIIPVVKFAIKMIRELIGLESLQIPPNDAGLIEFRSHPFWGQKYCPIHEHDNTARCCSCERLESLSARYIPLGDGRNLCLECMESAVMDTGDCQPLYHSIRDFYEGMNMKLDQQIPMLLVERQALNEATEWEKNGHRQMPETRGLCLSEEQTVTSIHRRPRLGGSRLIRMKTLVKKLSRKCEVTAILVLYGLPRLLTGSILAHELMHGWLRLKGIMISILLSREDMCKTVYPFYRVTDWKEFVIGYRNLSPEVEEGICQALSYMWLETEVLPCSMGSSAATTSSVPTSSSFKKGGKSDSEKKLGRFFIYQICNDTSTAYGKGFRDASASISKYGLRRTINHIQLTGNFPS</sequence>
<evidence type="ECO:0000313" key="6">
    <source>
        <dbReference type="EMBL" id="RZC84220.1"/>
    </source>
</evidence>
<evidence type="ECO:0000256" key="2">
    <source>
        <dbReference type="ARBA" id="ARBA00022833"/>
    </source>
</evidence>
<keyword evidence="3" id="KW-0440">LIM domain</keyword>
<reference evidence="6 7" key="1">
    <citation type="journal article" date="2018" name="Science">
        <title>The opium poppy genome and morphinan production.</title>
        <authorList>
            <person name="Guo L."/>
            <person name="Winzer T."/>
            <person name="Yang X."/>
            <person name="Li Y."/>
            <person name="Ning Z."/>
            <person name="He Z."/>
            <person name="Teodor R."/>
            <person name="Lu Y."/>
            <person name="Bowser T.A."/>
            <person name="Graham I.A."/>
            <person name="Ye K."/>
        </authorList>
    </citation>
    <scope>NUCLEOTIDE SEQUENCE [LARGE SCALE GENOMIC DNA]</scope>
    <source>
        <strain evidence="7">cv. HN1</strain>
        <tissue evidence="6">Leaves</tissue>
    </source>
</reference>
<accession>A0A4Y7LHU2</accession>
<feature type="compositionally biased region" description="Low complexity" evidence="4">
    <location>
        <begin position="459"/>
        <end position="474"/>
    </location>
</feature>
<gene>
    <name evidence="6" type="ORF">C5167_046999</name>
</gene>
<name>A0A4Y7LHU2_PAPSO</name>
<protein>
    <recommendedName>
        <fullName evidence="5">LIM zinc-binding domain-containing protein</fullName>
    </recommendedName>
</protein>
<dbReference type="Pfam" id="PF00412">
    <property type="entry name" value="LIM"/>
    <property type="match status" value="1"/>
</dbReference>
<evidence type="ECO:0000256" key="4">
    <source>
        <dbReference type="SAM" id="MobiDB-lite"/>
    </source>
</evidence>
<evidence type="ECO:0000313" key="7">
    <source>
        <dbReference type="Proteomes" id="UP000316621"/>
    </source>
</evidence>
<dbReference type="InterPro" id="IPR001781">
    <property type="entry name" value="Znf_LIM"/>
</dbReference>
<organism evidence="6 7">
    <name type="scientific">Papaver somniferum</name>
    <name type="common">Opium poppy</name>
    <dbReference type="NCBI Taxonomy" id="3469"/>
    <lineage>
        <taxon>Eukaryota</taxon>
        <taxon>Viridiplantae</taxon>
        <taxon>Streptophyta</taxon>
        <taxon>Embryophyta</taxon>
        <taxon>Tracheophyta</taxon>
        <taxon>Spermatophyta</taxon>
        <taxon>Magnoliopsida</taxon>
        <taxon>Ranunculales</taxon>
        <taxon>Papaveraceae</taxon>
        <taxon>Papaveroideae</taxon>
        <taxon>Papaver</taxon>
    </lineage>
</organism>
<dbReference type="GO" id="GO:0046872">
    <property type="term" value="F:metal ion binding"/>
    <property type="evidence" value="ECO:0007669"/>
    <property type="project" value="UniProtKB-KW"/>
</dbReference>
<dbReference type="GO" id="GO:0043130">
    <property type="term" value="F:ubiquitin binding"/>
    <property type="evidence" value="ECO:0007669"/>
    <property type="project" value="TreeGrafter"/>
</dbReference>
<dbReference type="Proteomes" id="UP000316621">
    <property type="component" value="Chromosome 11"/>
</dbReference>
<keyword evidence="7" id="KW-1185">Reference proteome</keyword>
<proteinExistence type="predicted"/>
<dbReference type="SUPFAM" id="SSF57716">
    <property type="entry name" value="Glucocorticoid receptor-like (DNA-binding domain)"/>
    <property type="match status" value="1"/>
</dbReference>
<dbReference type="InterPro" id="IPR022087">
    <property type="entry name" value="DA1-like_dom"/>
</dbReference>
<dbReference type="OMA" id="WEKNGHR"/>
<feature type="region of interest" description="Disordered" evidence="4">
    <location>
        <begin position="1"/>
        <end position="21"/>
    </location>
</feature>
<dbReference type="CDD" id="cd09396">
    <property type="entry name" value="LIM_DA1"/>
    <property type="match status" value="1"/>
</dbReference>
<evidence type="ECO:0000256" key="1">
    <source>
        <dbReference type="ARBA" id="ARBA00022723"/>
    </source>
</evidence>
<feature type="compositionally biased region" description="Basic and acidic residues" evidence="4">
    <location>
        <begin position="50"/>
        <end position="75"/>
    </location>
</feature>
<dbReference type="Pfam" id="PF12315">
    <property type="entry name" value="DA1-like"/>
    <property type="match status" value="2"/>
</dbReference>
<feature type="compositionally biased region" description="Polar residues" evidence="4">
    <location>
        <begin position="1"/>
        <end position="20"/>
    </location>
</feature>
<dbReference type="PROSITE" id="PS50023">
    <property type="entry name" value="LIM_DOMAIN_2"/>
    <property type="match status" value="1"/>
</dbReference>
<keyword evidence="1 3" id="KW-0479">Metal-binding</keyword>
<dbReference type="PROSITE" id="PS00478">
    <property type="entry name" value="LIM_DOMAIN_1"/>
    <property type="match status" value="1"/>
</dbReference>
<dbReference type="PANTHER" id="PTHR24209:SF7">
    <property type="entry name" value="PROTEIN DA1-RELATED 2"/>
    <property type="match status" value="1"/>
</dbReference>
<dbReference type="PANTHER" id="PTHR24209">
    <property type="entry name" value="PROTEIN DA1-RELATED 2"/>
    <property type="match status" value="1"/>
</dbReference>
<feature type="region of interest" description="Disordered" evidence="4">
    <location>
        <begin position="459"/>
        <end position="481"/>
    </location>
</feature>
<dbReference type="InterPro" id="IPR045218">
    <property type="entry name" value="DA1-like"/>
</dbReference>
<dbReference type="Gene3D" id="2.10.110.10">
    <property type="entry name" value="Cysteine Rich Protein"/>
    <property type="match status" value="1"/>
</dbReference>
<evidence type="ECO:0000256" key="3">
    <source>
        <dbReference type="PROSITE-ProRule" id="PRU00125"/>
    </source>
</evidence>
<evidence type="ECO:0000259" key="5">
    <source>
        <dbReference type="PROSITE" id="PS50023"/>
    </source>
</evidence>
<keyword evidence="2 3" id="KW-0862">Zinc</keyword>
<feature type="region of interest" description="Disordered" evidence="4">
    <location>
        <begin position="43"/>
        <end position="75"/>
    </location>
</feature>
<dbReference type="Gramene" id="RZC84220">
    <property type="protein sequence ID" value="RZC84220"/>
    <property type="gene ID" value="C5167_046999"/>
</dbReference>